<dbReference type="Gene3D" id="1.10.510.10">
    <property type="entry name" value="Transferase(Phosphotransferase) domain 1"/>
    <property type="match status" value="1"/>
</dbReference>
<dbReference type="InterPro" id="IPR000719">
    <property type="entry name" value="Prot_kinase_dom"/>
</dbReference>
<evidence type="ECO:0000313" key="2">
    <source>
        <dbReference type="EMBL" id="KEQ93798.1"/>
    </source>
</evidence>
<dbReference type="GO" id="GO:0004672">
    <property type="term" value="F:protein kinase activity"/>
    <property type="evidence" value="ECO:0007669"/>
    <property type="project" value="InterPro"/>
</dbReference>
<dbReference type="OMA" id="INDWESA"/>
<dbReference type="InParanoid" id="A0A074Y7N6"/>
<dbReference type="Proteomes" id="UP000030641">
    <property type="component" value="Unassembled WGS sequence"/>
</dbReference>
<dbReference type="RefSeq" id="XP_013342200.1">
    <property type="nucleotide sequence ID" value="XM_013486746.1"/>
</dbReference>
<dbReference type="SUPFAM" id="SSF56112">
    <property type="entry name" value="Protein kinase-like (PK-like)"/>
    <property type="match status" value="1"/>
</dbReference>
<dbReference type="OrthoDB" id="310217at2759"/>
<evidence type="ECO:0000259" key="1">
    <source>
        <dbReference type="PROSITE" id="PS50011"/>
    </source>
</evidence>
<name>A0A074Y7N6_AURSE</name>
<dbReference type="STRING" id="1043005.A0A074Y7N6"/>
<dbReference type="EMBL" id="KL584764">
    <property type="protein sequence ID" value="KEQ93798.1"/>
    <property type="molecule type" value="Genomic_DNA"/>
</dbReference>
<dbReference type="AlphaFoldDB" id="A0A074Y7N6"/>
<protein>
    <recommendedName>
        <fullName evidence="1">Protein kinase domain-containing protein</fullName>
    </recommendedName>
</protein>
<dbReference type="GeneID" id="25369824"/>
<dbReference type="PANTHER" id="PTHR44305">
    <property type="entry name" value="SI:DKEY-192D15.2-RELATED"/>
    <property type="match status" value="1"/>
</dbReference>
<dbReference type="Pfam" id="PF00069">
    <property type="entry name" value="Pkinase"/>
    <property type="match status" value="1"/>
</dbReference>
<evidence type="ECO:0000313" key="3">
    <source>
        <dbReference type="Proteomes" id="UP000030641"/>
    </source>
</evidence>
<gene>
    <name evidence="2" type="ORF">AUEXF2481DRAFT_6379</name>
</gene>
<keyword evidence="3" id="KW-1185">Reference proteome</keyword>
<proteinExistence type="predicted"/>
<accession>A0A074Y7N6</accession>
<dbReference type="InterPro" id="IPR011009">
    <property type="entry name" value="Kinase-like_dom_sf"/>
</dbReference>
<dbReference type="PANTHER" id="PTHR44305:SF24">
    <property type="entry name" value="TYROSINE-PROTEIN KINASE C03B1.5-RELATED"/>
    <property type="match status" value="1"/>
</dbReference>
<organism evidence="2 3">
    <name type="scientific">Aureobasidium subglaciale (strain EXF-2481)</name>
    <name type="common">Aureobasidium pullulans var. subglaciale</name>
    <dbReference type="NCBI Taxonomy" id="1043005"/>
    <lineage>
        <taxon>Eukaryota</taxon>
        <taxon>Fungi</taxon>
        <taxon>Dikarya</taxon>
        <taxon>Ascomycota</taxon>
        <taxon>Pezizomycotina</taxon>
        <taxon>Dothideomycetes</taxon>
        <taxon>Dothideomycetidae</taxon>
        <taxon>Dothideales</taxon>
        <taxon>Saccotheciaceae</taxon>
        <taxon>Aureobasidium</taxon>
    </lineage>
</organism>
<feature type="domain" description="Protein kinase" evidence="1">
    <location>
        <begin position="55"/>
        <end position="398"/>
    </location>
</feature>
<dbReference type="HOGENOM" id="CLU_708945_0_0_1"/>
<dbReference type="GO" id="GO:0005524">
    <property type="term" value="F:ATP binding"/>
    <property type="evidence" value="ECO:0007669"/>
    <property type="project" value="InterPro"/>
</dbReference>
<dbReference type="SMART" id="SM00220">
    <property type="entry name" value="S_TKc"/>
    <property type="match status" value="1"/>
</dbReference>
<reference evidence="2 3" key="1">
    <citation type="journal article" date="2014" name="BMC Genomics">
        <title>Genome sequencing of four Aureobasidium pullulans varieties: biotechnological potential, stress tolerance, and description of new species.</title>
        <authorList>
            <person name="Gostin Ar C."/>
            <person name="Ohm R.A."/>
            <person name="Kogej T."/>
            <person name="Sonjak S."/>
            <person name="Turk M."/>
            <person name="Zajc J."/>
            <person name="Zalar P."/>
            <person name="Grube M."/>
            <person name="Sun H."/>
            <person name="Han J."/>
            <person name="Sharma A."/>
            <person name="Chiniquy J."/>
            <person name="Ngan C.Y."/>
            <person name="Lipzen A."/>
            <person name="Barry K."/>
            <person name="Grigoriev I.V."/>
            <person name="Gunde-Cimerman N."/>
        </authorList>
    </citation>
    <scope>NUCLEOTIDE SEQUENCE [LARGE SCALE GENOMIC DNA]</scope>
    <source>
        <strain evidence="2 3">EXF-2481</strain>
    </source>
</reference>
<dbReference type="PROSITE" id="PS50011">
    <property type="entry name" value="PROTEIN_KINASE_DOM"/>
    <property type="match status" value="1"/>
</dbReference>
<sequence length="438" mass="49462">MTTGQPAKGYWAAIPERIQELIAASFHNLPFAVPTNWPIGRSISTNGRWVPAPLGPGKRGFGEGSEGLVNLWCLLDENNVVGDRIIIKQIHVGATRYNDPSNWTDGTVGGEPRECAMANAVCGALPESHAEHVLECLGWGDCRGEPRWRYRLYFEYCNYGDLTTIVEAQRRDTVAPGSKRKADDDGDGDVLLPEPFIWYLLESLAKATVGLDKADILHGDMQMRNVFFGSPDPKRFGIYPTPKVADFGSSRRLADPGVRNRSDLVRRDACCALFAPPELSKINDGMDWEVSEPGTTLSNKTNVWQIGMLIACCMRLCTYLPEMNWRGMRRADWEVAEKEQLRFRTTSRGKHELERDKLVHENSKYSEELVEIIFDCLKFNPVERPKAEELLRRIQECMQGPVAGVLDYLPGKDRVDDDIQRHKLRTISDGKYRIGKTF</sequence>
<dbReference type="InterPro" id="IPR053083">
    <property type="entry name" value="TF_kinase-domain_protein"/>
</dbReference>